<dbReference type="Proteomes" id="UP000638648">
    <property type="component" value="Unassembled WGS sequence"/>
</dbReference>
<reference evidence="1" key="1">
    <citation type="submission" date="2020-10" db="EMBL/GenBank/DDBJ databases">
        <title>Sequencing the genomes of 1000 actinobacteria strains.</title>
        <authorList>
            <person name="Klenk H.-P."/>
        </authorList>
    </citation>
    <scope>NUCLEOTIDE SEQUENCE</scope>
    <source>
        <strain evidence="1">DSM 45354</strain>
    </source>
</reference>
<sequence length="40" mass="4458">MQRCLAGAWLGIGWLVSRAKRIAGLYRELGLRSTSAQVLR</sequence>
<organism evidence="1 2">
    <name type="scientific">Actinopolymorpha pittospori</name>
    <dbReference type="NCBI Taxonomy" id="648752"/>
    <lineage>
        <taxon>Bacteria</taxon>
        <taxon>Bacillati</taxon>
        <taxon>Actinomycetota</taxon>
        <taxon>Actinomycetes</taxon>
        <taxon>Propionibacteriales</taxon>
        <taxon>Actinopolymorphaceae</taxon>
        <taxon>Actinopolymorpha</taxon>
    </lineage>
</organism>
<accession>A0A927N480</accession>
<protein>
    <submittedName>
        <fullName evidence="1">Uncharacterized protein</fullName>
    </submittedName>
</protein>
<dbReference type="AlphaFoldDB" id="A0A927N480"/>
<name>A0A927N480_9ACTN</name>
<comment type="caution">
    <text evidence="1">The sequence shown here is derived from an EMBL/GenBank/DDBJ whole genome shotgun (WGS) entry which is preliminary data.</text>
</comment>
<evidence type="ECO:0000313" key="1">
    <source>
        <dbReference type="EMBL" id="MBE1608652.1"/>
    </source>
</evidence>
<gene>
    <name evidence="1" type="ORF">HEB94_005500</name>
</gene>
<evidence type="ECO:0000313" key="2">
    <source>
        <dbReference type="Proteomes" id="UP000638648"/>
    </source>
</evidence>
<keyword evidence="2" id="KW-1185">Reference proteome</keyword>
<dbReference type="EMBL" id="JADBEM010000001">
    <property type="protein sequence ID" value="MBE1608652.1"/>
    <property type="molecule type" value="Genomic_DNA"/>
</dbReference>
<proteinExistence type="predicted"/>